<comment type="caution">
    <text evidence="3">The sequence shown here is derived from an EMBL/GenBank/DDBJ whole genome shotgun (WGS) entry which is preliminary data.</text>
</comment>
<dbReference type="RefSeq" id="WP_008911617.1">
    <property type="nucleotide sequence ID" value="NZ_KB233222.1"/>
</dbReference>
<keyword evidence="4" id="KW-1185">Reference proteome</keyword>
<dbReference type="NCBIfam" id="NF005559">
    <property type="entry name" value="PRK07231.1"/>
    <property type="match status" value="1"/>
</dbReference>
<evidence type="ECO:0000313" key="3">
    <source>
        <dbReference type="EMBL" id="EKT62171.1"/>
    </source>
</evidence>
<dbReference type="Proteomes" id="UP000009336">
    <property type="component" value="Unassembled WGS sequence"/>
</dbReference>
<gene>
    <name evidence="3" type="ORF">OOA_07972</name>
</gene>
<dbReference type="InterPro" id="IPR002347">
    <property type="entry name" value="SDR_fam"/>
</dbReference>
<dbReference type="PANTHER" id="PTHR43639">
    <property type="entry name" value="OXIDOREDUCTASE, SHORT-CHAIN DEHYDROGENASE/REDUCTASE FAMILY (AFU_ORTHOLOGUE AFUA_5G02870)"/>
    <property type="match status" value="1"/>
</dbReference>
<dbReference type="GO" id="GO:0016491">
    <property type="term" value="F:oxidoreductase activity"/>
    <property type="evidence" value="ECO:0007669"/>
    <property type="project" value="UniProtKB-KW"/>
</dbReference>
<dbReference type="PRINTS" id="PR00081">
    <property type="entry name" value="GDHRDH"/>
</dbReference>
<dbReference type="Pfam" id="PF13561">
    <property type="entry name" value="adh_short_C2"/>
    <property type="match status" value="1"/>
</dbReference>
<proteinExistence type="inferred from homology"/>
<dbReference type="InterPro" id="IPR020904">
    <property type="entry name" value="Sc_DH/Rdtase_CS"/>
</dbReference>
<dbReference type="Gene3D" id="3.40.50.720">
    <property type="entry name" value="NAD(P)-binding Rossmann-like Domain"/>
    <property type="match status" value="1"/>
</dbReference>
<sequence>MYQDLYAKVAIVTGASSGIGAGIAERLGKEGMSVVINYHSDDKAAKLVAETVEKAGGKAVIYRGDISDEKHASQVIDFAVETFGQLDLLVNNAGIEIQKPSHEVELDDWKKVIDVNLTGFFLTSKAAIHYFLKHKIKGSIINMSSVHEIIPWPTFASYAASKGGVRMLTKSLALEYAPHGIRINNIGPGAIETPINKEKLTDKAKLASLQKMIPMARVGKTDDIANAVAWLASSQAAYITGITLFIDGGMTLYPSFQGGEG</sequence>
<dbReference type="PROSITE" id="PS00061">
    <property type="entry name" value="ADH_SHORT"/>
    <property type="match status" value="1"/>
</dbReference>
<comment type="similarity">
    <text evidence="1">Belongs to the short-chain dehydrogenases/reductases (SDR) family.</text>
</comment>
<dbReference type="AlphaFoldDB" id="K8WQD2"/>
<dbReference type="PATRIC" id="fig|1141662.3.peg.1616"/>
<evidence type="ECO:0000256" key="2">
    <source>
        <dbReference type="ARBA" id="ARBA00023002"/>
    </source>
</evidence>
<dbReference type="OrthoDB" id="286404at2"/>
<dbReference type="PANTHER" id="PTHR43639:SF1">
    <property type="entry name" value="SHORT-CHAIN DEHYDROGENASE_REDUCTASE FAMILY PROTEIN"/>
    <property type="match status" value="1"/>
</dbReference>
<dbReference type="EMBL" id="AKKL01000021">
    <property type="protein sequence ID" value="EKT62171.1"/>
    <property type="molecule type" value="Genomic_DNA"/>
</dbReference>
<reference evidence="3 4" key="1">
    <citation type="journal article" date="2012" name="BMC Genomics">
        <title>Comparative genomics of bacteria in the genus Providencia isolated from wild Drosophila melanogaster.</title>
        <authorList>
            <person name="Galac M.R."/>
            <person name="Lazzaro B.P."/>
        </authorList>
    </citation>
    <scope>NUCLEOTIDE SEQUENCE [LARGE SCALE GENOMIC DNA]</scope>
    <source>
        <strain evidence="3 4">DSM 19968</strain>
    </source>
</reference>
<dbReference type="HOGENOM" id="CLU_010194_1_3_6"/>
<dbReference type="eggNOG" id="COG1028">
    <property type="taxonomic scope" value="Bacteria"/>
</dbReference>
<accession>K8WQD2</accession>
<evidence type="ECO:0000256" key="1">
    <source>
        <dbReference type="ARBA" id="ARBA00006484"/>
    </source>
</evidence>
<keyword evidence="2" id="KW-0560">Oxidoreductase</keyword>
<organism evidence="3 4">
    <name type="scientific">Providencia burhodogranariea DSM 19968</name>
    <dbReference type="NCBI Taxonomy" id="1141662"/>
    <lineage>
        <taxon>Bacteria</taxon>
        <taxon>Pseudomonadati</taxon>
        <taxon>Pseudomonadota</taxon>
        <taxon>Gammaproteobacteria</taxon>
        <taxon>Enterobacterales</taxon>
        <taxon>Morganellaceae</taxon>
        <taxon>Providencia</taxon>
    </lineage>
</organism>
<dbReference type="SUPFAM" id="SSF51735">
    <property type="entry name" value="NAD(P)-binding Rossmann-fold domains"/>
    <property type="match status" value="1"/>
</dbReference>
<dbReference type="NCBIfam" id="NF009466">
    <property type="entry name" value="PRK12826.1-2"/>
    <property type="match status" value="1"/>
</dbReference>
<dbReference type="InterPro" id="IPR036291">
    <property type="entry name" value="NAD(P)-bd_dom_sf"/>
</dbReference>
<dbReference type="PRINTS" id="PR00080">
    <property type="entry name" value="SDRFAMILY"/>
</dbReference>
<dbReference type="STRING" id="1141662.OOA_07972"/>
<name>K8WQD2_9GAMM</name>
<evidence type="ECO:0000313" key="4">
    <source>
        <dbReference type="Proteomes" id="UP000009336"/>
    </source>
</evidence>
<protein>
    <submittedName>
        <fullName evidence="3">Glucose 1-dehydrogenase</fullName>
    </submittedName>
</protein>
<dbReference type="FunFam" id="3.40.50.720:FF:000084">
    <property type="entry name" value="Short-chain dehydrogenase reductase"/>
    <property type="match status" value="1"/>
</dbReference>